<dbReference type="Proteomes" id="UP000288805">
    <property type="component" value="Unassembled WGS sequence"/>
</dbReference>
<evidence type="ECO:0000256" key="1">
    <source>
        <dbReference type="SAM" id="MobiDB-lite"/>
    </source>
</evidence>
<dbReference type="Gene3D" id="3.40.50.12660">
    <property type="match status" value="1"/>
</dbReference>
<name>A0A438IN62_VITVI</name>
<dbReference type="EMBL" id="QGNW01000095">
    <property type="protein sequence ID" value="RVW98133.1"/>
    <property type="molecule type" value="Genomic_DNA"/>
</dbReference>
<sequence length="160" mass="17931">MDAGGLHKLPQSSAAPSRSSVTPLRHLPSSHEGGSSLDPSTTGVYRHCMGRCQRAGKEETILTGCQPNTYTIRMTLYWLVQGCQPGDSMVFHVSGRRIYITRCLAPWISKLREGLWMMISTQQLLDPQMSPLNRSMYRCSVTLTSERGESFWLYISIESS</sequence>
<accession>A0A438IN62</accession>
<comment type="caution">
    <text evidence="2">The sequence shown here is derived from an EMBL/GenBank/DDBJ whole genome shotgun (WGS) entry which is preliminary data.</text>
</comment>
<evidence type="ECO:0000313" key="2">
    <source>
        <dbReference type="EMBL" id="RVW98133.1"/>
    </source>
</evidence>
<proteinExistence type="predicted"/>
<gene>
    <name evidence="2" type="ORF">CK203_031858</name>
</gene>
<evidence type="ECO:0000313" key="3">
    <source>
        <dbReference type="Proteomes" id="UP000288805"/>
    </source>
</evidence>
<feature type="compositionally biased region" description="Polar residues" evidence="1">
    <location>
        <begin position="10"/>
        <end position="22"/>
    </location>
</feature>
<dbReference type="AlphaFoldDB" id="A0A438IN62"/>
<feature type="region of interest" description="Disordered" evidence="1">
    <location>
        <begin position="1"/>
        <end position="40"/>
    </location>
</feature>
<reference evidence="2 3" key="1">
    <citation type="journal article" date="2018" name="PLoS Genet.">
        <title>Population sequencing reveals clonal diversity and ancestral inbreeding in the grapevine cultivar Chardonnay.</title>
        <authorList>
            <person name="Roach M.J."/>
            <person name="Johnson D.L."/>
            <person name="Bohlmann J."/>
            <person name="van Vuuren H.J."/>
            <person name="Jones S.J."/>
            <person name="Pretorius I.S."/>
            <person name="Schmidt S.A."/>
            <person name="Borneman A.R."/>
        </authorList>
    </citation>
    <scope>NUCLEOTIDE SEQUENCE [LARGE SCALE GENOMIC DNA]</scope>
    <source>
        <strain evidence="3">cv. Chardonnay</strain>
        <tissue evidence="2">Leaf</tissue>
    </source>
</reference>
<protein>
    <submittedName>
        <fullName evidence="2">Uncharacterized protein</fullName>
    </submittedName>
</protein>
<organism evidence="2 3">
    <name type="scientific">Vitis vinifera</name>
    <name type="common">Grape</name>
    <dbReference type="NCBI Taxonomy" id="29760"/>
    <lineage>
        <taxon>Eukaryota</taxon>
        <taxon>Viridiplantae</taxon>
        <taxon>Streptophyta</taxon>
        <taxon>Embryophyta</taxon>
        <taxon>Tracheophyta</taxon>
        <taxon>Spermatophyta</taxon>
        <taxon>Magnoliopsida</taxon>
        <taxon>eudicotyledons</taxon>
        <taxon>Gunneridae</taxon>
        <taxon>Pentapetalae</taxon>
        <taxon>rosids</taxon>
        <taxon>Vitales</taxon>
        <taxon>Vitaceae</taxon>
        <taxon>Viteae</taxon>
        <taxon>Vitis</taxon>
    </lineage>
</organism>